<reference evidence="1" key="1">
    <citation type="submission" date="2022-06" db="EMBL/GenBank/DDBJ databases">
        <title>Fusarium solani species complex genomes reveal bases of compartmentalisation and animal pathogenesis.</title>
        <authorList>
            <person name="Tsai I.J."/>
        </authorList>
    </citation>
    <scope>NUCLEOTIDE SEQUENCE</scope>
    <source>
        <strain evidence="1">Fu6.1</strain>
    </source>
</reference>
<comment type="caution">
    <text evidence="1">The sequence shown here is derived from an EMBL/GenBank/DDBJ whole genome shotgun (WGS) entry which is preliminary data.</text>
</comment>
<sequence>MDAKVDENSLQVSGSLTLKGSLYPSHLLRDFSINGGKGPLSLHHFWDRKSYESREDYYAFDFLGYSCEKNQAWSSYHHKKSQPAKMLLMLEPADETLSRFRRLGLGLLAWNASYPSYGSTPVRPMWADDETRFEHTITLV</sequence>
<accession>A0ACC0RHR9</accession>
<dbReference type="EMBL" id="CM046503">
    <property type="protein sequence ID" value="KAI8684494.1"/>
    <property type="molecule type" value="Genomic_DNA"/>
</dbReference>
<evidence type="ECO:0000313" key="1">
    <source>
        <dbReference type="EMBL" id="KAI8684494.1"/>
    </source>
</evidence>
<protein>
    <submittedName>
        <fullName evidence="1">HET domain-containing protein</fullName>
    </submittedName>
</protein>
<organism evidence="1 2">
    <name type="scientific">Fusarium keratoplasticum</name>
    <dbReference type="NCBI Taxonomy" id="1328300"/>
    <lineage>
        <taxon>Eukaryota</taxon>
        <taxon>Fungi</taxon>
        <taxon>Dikarya</taxon>
        <taxon>Ascomycota</taxon>
        <taxon>Pezizomycotina</taxon>
        <taxon>Sordariomycetes</taxon>
        <taxon>Hypocreomycetidae</taxon>
        <taxon>Hypocreales</taxon>
        <taxon>Nectriaceae</taxon>
        <taxon>Fusarium</taxon>
        <taxon>Fusarium solani species complex</taxon>
    </lineage>
</organism>
<evidence type="ECO:0000313" key="2">
    <source>
        <dbReference type="Proteomes" id="UP001065298"/>
    </source>
</evidence>
<proteinExistence type="predicted"/>
<keyword evidence="2" id="KW-1185">Reference proteome</keyword>
<name>A0ACC0RHR9_9HYPO</name>
<dbReference type="Proteomes" id="UP001065298">
    <property type="component" value="Chromosome 1"/>
</dbReference>
<gene>
    <name evidence="1" type="ORF">NCS57_00115600</name>
</gene>